<dbReference type="InterPro" id="IPR003832">
    <property type="entry name" value="DUF212"/>
</dbReference>
<keyword evidence="1" id="KW-0812">Transmembrane</keyword>
<keyword evidence="1" id="KW-0472">Membrane</keyword>
<evidence type="ECO:0000313" key="2">
    <source>
        <dbReference type="EMBL" id="HIR56557.1"/>
    </source>
</evidence>
<evidence type="ECO:0000256" key="1">
    <source>
        <dbReference type="SAM" id="Phobius"/>
    </source>
</evidence>
<dbReference type="PANTHER" id="PTHR31446:SF29">
    <property type="entry name" value="ACID PHOSPHATASE_VANADIUM-DEPENDENT HALOPEROXIDASE-RELATED PROTEIN"/>
    <property type="match status" value="1"/>
</dbReference>
<feature type="transmembrane region" description="Helical" evidence="1">
    <location>
        <begin position="127"/>
        <end position="148"/>
    </location>
</feature>
<name>A0A9D1J0M1_9FIRM</name>
<accession>A0A9D1J0M1</accession>
<sequence>MSFIQEFFSNYILIAAILSWLAAQVLKTIIDFFLNRKFHKERLIGAGGMPSSHSALVCAFMVATARQYSLSSFEFALSFVFAIVVMYDAMGVRRAAGEQAKVLNLLVDNLSEDDDSIPWPEKKLKEYLGHTPTQVLAGAILGAVIALLL</sequence>
<feature type="transmembrane region" description="Helical" evidence="1">
    <location>
        <begin position="68"/>
        <end position="87"/>
    </location>
</feature>
<dbReference type="Proteomes" id="UP000886785">
    <property type="component" value="Unassembled WGS sequence"/>
</dbReference>
<dbReference type="PANTHER" id="PTHR31446">
    <property type="entry name" value="ACID PHOSPHATASE/VANADIUM-DEPENDENT HALOPEROXIDASE-RELATED PROTEIN"/>
    <property type="match status" value="1"/>
</dbReference>
<feature type="transmembrane region" description="Helical" evidence="1">
    <location>
        <begin position="43"/>
        <end position="62"/>
    </location>
</feature>
<protein>
    <submittedName>
        <fullName evidence="2">Divergent PAP2 family protein</fullName>
    </submittedName>
</protein>
<comment type="caution">
    <text evidence="2">The sequence shown here is derived from an EMBL/GenBank/DDBJ whole genome shotgun (WGS) entry which is preliminary data.</text>
</comment>
<reference evidence="2" key="2">
    <citation type="journal article" date="2021" name="PeerJ">
        <title>Extensive microbial diversity within the chicken gut microbiome revealed by metagenomics and culture.</title>
        <authorList>
            <person name="Gilroy R."/>
            <person name="Ravi A."/>
            <person name="Getino M."/>
            <person name="Pursley I."/>
            <person name="Horton D.L."/>
            <person name="Alikhan N.F."/>
            <person name="Baker D."/>
            <person name="Gharbi K."/>
            <person name="Hall N."/>
            <person name="Watson M."/>
            <person name="Adriaenssens E.M."/>
            <person name="Foster-Nyarko E."/>
            <person name="Jarju S."/>
            <person name="Secka A."/>
            <person name="Antonio M."/>
            <person name="Oren A."/>
            <person name="Chaudhuri R.R."/>
            <person name="La Ragione R."/>
            <person name="Hildebrand F."/>
            <person name="Pallen M.J."/>
        </authorList>
    </citation>
    <scope>NUCLEOTIDE SEQUENCE</scope>
    <source>
        <strain evidence="2">ChiSjej1B19-7085</strain>
    </source>
</reference>
<gene>
    <name evidence="2" type="ORF">IAA54_02730</name>
</gene>
<feature type="transmembrane region" description="Helical" evidence="1">
    <location>
        <begin position="12"/>
        <end position="34"/>
    </location>
</feature>
<organism evidence="2 3">
    <name type="scientific">Candidatus Gallacutalibacter pullicola</name>
    <dbReference type="NCBI Taxonomy" id="2840830"/>
    <lineage>
        <taxon>Bacteria</taxon>
        <taxon>Bacillati</taxon>
        <taxon>Bacillota</taxon>
        <taxon>Clostridia</taxon>
        <taxon>Eubacteriales</taxon>
        <taxon>Candidatus Gallacutalibacter</taxon>
    </lineage>
</organism>
<dbReference type="EMBL" id="DVHF01000034">
    <property type="protein sequence ID" value="HIR56557.1"/>
    <property type="molecule type" value="Genomic_DNA"/>
</dbReference>
<keyword evidence="1" id="KW-1133">Transmembrane helix</keyword>
<dbReference type="Pfam" id="PF02681">
    <property type="entry name" value="DUF212"/>
    <property type="match status" value="1"/>
</dbReference>
<evidence type="ECO:0000313" key="3">
    <source>
        <dbReference type="Proteomes" id="UP000886785"/>
    </source>
</evidence>
<dbReference type="AlphaFoldDB" id="A0A9D1J0M1"/>
<proteinExistence type="predicted"/>
<reference evidence="2" key="1">
    <citation type="submission" date="2020-10" db="EMBL/GenBank/DDBJ databases">
        <authorList>
            <person name="Gilroy R."/>
        </authorList>
    </citation>
    <scope>NUCLEOTIDE SEQUENCE</scope>
    <source>
        <strain evidence="2">ChiSjej1B19-7085</strain>
    </source>
</reference>